<dbReference type="PANTHER" id="PTHR11735:SF11">
    <property type="entry name" value="TRNA THREONYLCARBAMOYLADENOSINE BIOSYNTHESIS PROTEIN TSAB"/>
    <property type="match status" value="1"/>
</dbReference>
<name>A0A1M4XPY2_9FIRM</name>
<gene>
    <name evidence="2" type="ORF">SAMN02745784_02332</name>
</gene>
<dbReference type="PANTHER" id="PTHR11735">
    <property type="entry name" value="TRNA N6-ADENOSINE THREONYLCARBAMOYLTRANSFERASE"/>
    <property type="match status" value="1"/>
</dbReference>
<dbReference type="NCBIfam" id="TIGR03725">
    <property type="entry name" value="T6A_YeaZ"/>
    <property type="match status" value="1"/>
</dbReference>
<accession>A0A1M4XPY2</accession>
<dbReference type="InterPro" id="IPR022496">
    <property type="entry name" value="T6A_TsaB"/>
</dbReference>
<dbReference type="Pfam" id="PF00814">
    <property type="entry name" value="TsaD"/>
    <property type="match status" value="1"/>
</dbReference>
<dbReference type="RefSeq" id="WP_072976437.1">
    <property type="nucleotide sequence ID" value="NZ_FQTY01000012.1"/>
</dbReference>
<dbReference type="Proteomes" id="UP000184114">
    <property type="component" value="Unassembled WGS sequence"/>
</dbReference>
<dbReference type="SUPFAM" id="SSF53067">
    <property type="entry name" value="Actin-like ATPase domain"/>
    <property type="match status" value="2"/>
</dbReference>
<dbReference type="GeneID" id="90994154"/>
<proteinExistence type="predicted"/>
<organism evidence="2 3">
    <name type="scientific">Tissierella praeacuta DSM 18095</name>
    <dbReference type="NCBI Taxonomy" id="1123404"/>
    <lineage>
        <taxon>Bacteria</taxon>
        <taxon>Bacillati</taxon>
        <taxon>Bacillota</taxon>
        <taxon>Tissierellia</taxon>
        <taxon>Tissierellales</taxon>
        <taxon>Tissierellaceae</taxon>
        <taxon>Tissierella</taxon>
    </lineage>
</organism>
<keyword evidence="3" id="KW-1185">Reference proteome</keyword>
<dbReference type="GO" id="GO:0002949">
    <property type="term" value="P:tRNA threonylcarbamoyladenosine modification"/>
    <property type="evidence" value="ECO:0007669"/>
    <property type="project" value="InterPro"/>
</dbReference>
<evidence type="ECO:0000313" key="2">
    <source>
        <dbReference type="EMBL" id="SHE95333.1"/>
    </source>
</evidence>
<dbReference type="EMBL" id="FQTY01000012">
    <property type="protein sequence ID" value="SHE95333.1"/>
    <property type="molecule type" value="Genomic_DNA"/>
</dbReference>
<reference evidence="3" key="1">
    <citation type="submission" date="2016-11" db="EMBL/GenBank/DDBJ databases">
        <authorList>
            <person name="Varghese N."/>
            <person name="Submissions S."/>
        </authorList>
    </citation>
    <scope>NUCLEOTIDE SEQUENCE [LARGE SCALE GENOMIC DNA]</scope>
    <source>
        <strain evidence="3">DSM 18095</strain>
    </source>
</reference>
<feature type="domain" description="Gcp-like" evidence="1">
    <location>
        <begin position="23"/>
        <end position="192"/>
    </location>
</feature>
<dbReference type="InterPro" id="IPR043129">
    <property type="entry name" value="ATPase_NBD"/>
</dbReference>
<evidence type="ECO:0000259" key="1">
    <source>
        <dbReference type="Pfam" id="PF00814"/>
    </source>
</evidence>
<dbReference type="STRING" id="1123404.SAMN02745784_02332"/>
<evidence type="ECO:0000313" key="3">
    <source>
        <dbReference type="Proteomes" id="UP000184114"/>
    </source>
</evidence>
<sequence length="233" mass="26168">MKILALDTSTMMATCAILDENRVLGEYSLNQEETHSEKLVPMVKEVLGSLDLKVSDIDLYGVAIGPGSFTGLRIGVATVKAFAHLFNKPVVGISTLEALAFNLPYGETIIPMIDARRDRVYTGVYTWEDGKIKTIMEPDVLNIYDLLDIIDKCYAQVLVNGDGSLLHKEKIKGRLKEKVIFSTIGNNFCRATSIGELAIIKYNEGIKDDYFTLVPEYLRESQAQRELREREQR</sequence>
<dbReference type="Gene3D" id="3.30.420.40">
    <property type="match status" value="2"/>
</dbReference>
<dbReference type="AlphaFoldDB" id="A0A1M4XPY2"/>
<dbReference type="CDD" id="cd24032">
    <property type="entry name" value="ASKHA_NBD_TsaB"/>
    <property type="match status" value="1"/>
</dbReference>
<dbReference type="GO" id="GO:0005829">
    <property type="term" value="C:cytosol"/>
    <property type="evidence" value="ECO:0007669"/>
    <property type="project" value="TreeGrafter"/>
</dbReference>
<dbReference type="InterPro" id="IPR000905">
    <property type="entry name" value="Gcp-like_dom"/>
</dbReference>
<protein>
    <submittedName>
        <fullName evidence="2">tRNA threonylcarbamoyladenosine biosynthesis protein TsaB</fullName>
    </submittedName>
</protein>